<dbReference type="InterPro" id="IPR000866">
    <property type="entry name" value="AhpC/TSA"/>
</dbReference>
<dbReference type="PROSITE" id="PS51352">
    <property type="entry name" value="THIOREDOXIN_2"/>
    <property type="match status" value="1"/>
</dbReference>
<dbReference type="Gene3D" id="3.40.30.10">
    <property type="entry name" value="Glutaredoxin"/>
    <property type="match status" value="1"/>
</dbReference>
<dbReference type="Pfam" id="PF00578">
    <property type="entry name" value="AhpC-TSA"/>
    <property type="match status" value="1"/>
</dbReference>
<dbReference type="RefSeq" id="WP_341368159.1">
    <property type="nucleotide sequence ID" value="NZ_CP150951.2"/>
</dbReference>
<evidence type="ECO:0000256" key="2">
    <source>
        <dbReference type="SAM" id="SignalP"/>
    </source>
</evidence>
<evidence type="ECO:0000313" key="4">
    <source>
        <dbReference type="EMBL" id="WZC50049.1"/>
    </source>
</evidence>
<evidence type="ECO:0000256" key="1">
    <source>
        <dbReference type="ARBA" id="ARBA00023284"/>
    </source>
</evidence>
<dbReference type="PANTHER" id="PTHR42852">
    <property type="entry name" value="THIOL:DISULFIDE INTERCHANGE PROTEIN DSBE"/>
    <property type="match status" value="1"/>
</dbReference>
<dbReference type="InterPro" id="IPR036249">
    <property type="entry name" value="Thioredoxin-like_sf"/>
</dbReference>
<reference evidence="5" key="1">
    <citation type="submission" date="2024-04" db="EMBL/GenBank/DDBJ databases">
        <title>Phylogenomic analyses of a clade within the roseobacter group suggest taxonomic reassignments of species of the genera Aestuariivita, Citreicella, Loktanella, Nautella, Pelagibaca, Ruegeria, Thalassobius, Thiobacimonas and Tropicibacter, and the proposal o.</title>
        <authorList>
            <person name="Jeon C.O."/>
        </authorList>
    </citation>
    <scope>NUCLEOTIDE SEQUENCE [LARGE SCALE GENOMIC DNA]</scope>
    <source>
        <strain evidence="5">BS5-3</strain>
    </source>
</reference>
<keyword evidence="5" id="KW-1185">Reference proteome</keyword>
<feature type="signal peptide" evidence="2">
    <location>
        <begin position="1"/>
        <end position="22"/>
    </location>
</feature>
<proteinExistence type="predicted"/>
<sequence>MRKLRLALLYTALAAVANLAVADNNAAEALREGDMRKLIFHSAPMASSDVAFLGEDGAEMTLADYQGKYIVLNFWATWCAPCRHEMPQLSQLQTMLGGDDLEVVTIATGRNPRPGMERFFNEIGVDNLPLHTDARQSLARSLGVLGLPVTIILDPAGNEVARMQGDADWSSENAVAILQTLTGTPS</sequence>
<feature type="chain" id="PRO_5045428165" evidence="2">
    <location>
        <begin position="23"/>
        <end position="186"/>
    </location>
</feature>
<dbReference type="PANTHER" id="PTHR42852:SF18">
    <property type="entry name" value="CHROMOSOME UNDETERMINED SCAFFOLD_47, WHOLE GENOME SHOTGUN SEQUENCE"/>
    <property type="match status" value="1"/>
</dbReference>
<organism evidence="4 5">
    <name type="scientific">Yoonia phaeophyticola</name>
    <dbReference type="NCBI Taxonomy" id="3137369"/>
    <lineage>
        <taxon>Bacteria</taxon>
        <taxon>Pseudomonadati</taxon>
        <taxon>Pseudomonadota</taxon>
        <taxon>Alphaproteobacteria</taxon>
        <taxon>Rhodobacterales</taxon>
        <taxon>Paracoccaceae</taxon>
        <taxon>Yoonia</taxon>
    </lineage>
</organism>
<feature type="domain" description="Thioredoxin" evidence="3">
    <location>
        <begin position="37"/>
        <end position="183"/>
    </location>
</feature>
<gene>
    <name evidence="4" type="ORF">AABB29_05230</name>
</gene>
<evidence type="ECO:0000259" key="3">
    <source>
        <dbReference type="PROSITE" id="PS51352"/>
    </source>
</evidence>
<dbReference type="InterPro" id="IPR017937">
    <property type="entry name" value="Thioredoxin_CS"/>
</dbReference>
<keyword evidence="1" id="KW-0676">Redox-active center</keyword>
<dbReference type="InterPro" id="IPR050553">
    <property type="entry name" value="Thioredoxin_ResA/DsbE_sf"/>
</dbReference>
<dbReference type="PROSITE" id="PS00194">
    <property type="entry name" value="THIOREDOXIN_1"/>
    <property type="match status" value="1"/>
</dbReference>
<dbReference type="InterPro" id="IPR013766">
    <property type="entry name" value="Thioredoxin_domain"/>
</dbReference>
<protein>
    <submittedName>
        <fullName evidence="4">TlpA disulfide reductase family protein</fullName>
    </submittedName>
</protein>
<dbReference type="Proteomes" id="UP001440612">
    <property type="component" value="Chromosome"/>
</dbReference>
<dbReference type="CDD" id="cd02966">
    <property type="entry name" value="TlpA_like_family"/>
    <property type="match status" value="1"/>
</dbReference>
<evidence type="ECO:0000313" key="5">
    <source>
        <dbReference type="Proteomes" id="UP001440612"/>
    </source>
</evidence>
<accession>A0ABZ2V671</accession>
<dbReference type="EMBL" id="CP150951">
    <property type="protein sequence ID" value="WZC50049.1"/>
    <property type="molecule type" value="Genomic_DNA"/>
</dbReference>
<keyword evidence="2" id="KW-0732">Signal</keyword>
<dbReference type="SUPFAM" id="SSF52833">
    <property type="entry name" value="Thioredoxin-like"/>
    <property type="match status" value="1"/>
</dbReference>
<name>A0ABZ2V671_9RHOB</name>